<name>A0A915IUG1_ROMCU</name>
<dbReference type="AlphaFoldDB" id="A0A915IUG1"/>
<dbReference type="WBParaSite" id="nRc.2.0.1.t17471-RA">
    <property type="protein sequence ID" value="nRc.2.0.1.t17471-RA"/>
    <property type="gene ID" value="nRc.2.0.1.g17471"/>
</dbReference>
<sequence>MRKRIFGPVLTWKKSSRKKTVPNEYNEINNSNELPRNFTAVISANYIFLQFSATTNFSLTPIK</sequence>
<proteinExistence type="predicted"/>
<organism evidence="1 2">
    <name type="scientific">Romanomermis culicivorax</name>
    <name type="common">Nematode worm</name>
    <dbReference type="NCBI Taxonomy" id="13658"/>
    <lineage>
        <taxon>Eukaryota</taxon>
        <taxon>Metazoa</taxon>
        <taxon>Ecdysozoa</taxon>
        <taxon>Nematoda</taxon>
        <taxon>Enoplea</taxon>
        <taxon>Dorylaimia</taxon>
        <taxon>Mermithida</taxon>
        <taxon>Mermithoidea</taxon>
        <taxon>Mermithidae</taxon>
        <taxon>Romanomermis</taxon>
    </lineage>
</organism>
<accession>A0A915IUG1</accession>
<reference evidence="2" key="1">
    <citation type="submission" date="2022-11" db="UniProtKB">
        <authorList>
            <consortium name="WormBaseParasite"/>
        </authorList>
    </citation>
    <scope>IDENTIFICATION</scope>
</reference>
<keyword evidence="1" id="KW-1185">Reference proteome</keyword>
<dbReference type="Proteomes" id="UP000887565">
    <property type="component" value="Unplaced"/>
</dbReference>
<evidence type="ECO:0000313" key="1">
    <source>
        <dbReference type="Proteomes" id="UP000887565"/>
    </source>
</evidence>
<evidence type="ECO:0000313" key="2">
    <source>
        <dbReference type="WBParaSite" id="nRc.2.0.1.t17471-RA"/>
    </source>
</evidence>
<protein>
    <submittedName>
        <fullName evidence="2">Uncharacterized protein</fullName>
    </submittedName>
</protein>